<evidence type="ECO:0000313" key="6">
    <source>
        <dbReference type="EMBL" id="AGC66881.1"/>
    </source>
</evidence>
<dbReference type="InterPro" id="IPR005290">
    <property type="entry name" value="Ribosomal_uS15_bac-type"/>
</dbReference>
<dbReference type="PROSITE" id="PS00362">
    <property type="entry name" value="RIBOSOMAL_S15"/>
    <property type="match status" value="1"/>
</dbReference>
<dbReference type="InterPro" id="IPR009068">
    <property type="entry name" value="uS15_NS1_RNA-bd_sf"/>
</dbReference>
<dbReference type="SUPFAM" id="SSF47060">
    <property type="entry name" value="S15/NS1 RNA-binding domain"/>
    <property type="match status" value="1"/>
</dbReference>
<gene>
    <name evidence="3 6" type="primary">rpsO</name>
    <name evidence="6" type="ORF">ASNER_116</name>
</gene>
<evidence type="ECO:0000256" key="5">
    <source>
        <dbReference type="RuleBase" id="RU004524"/>
    </source>
</evidence>
<dbReference type="HAMAP" id="MF_01343_B">
    <property type="entry name" value="Ribosomal_uS15_B"/>
    <property type="match status" value="1"/>
</dbReference>
<dbReference type="GO" id="GO:0003735">
    <property type="term" value="F:structural constituent of ribosome"/>
    <property type="evidence" value="ECO:0007669"/>
    <property type="project" value="InterPro"/>
</dbReference>
<dbReference type="NCBIfam" id="TIGR00952">
    <property type="entry name" value="S15_bact"/>
    <property type="match status" value="1"/>
</dbReference>
<dbReference type="PATRIC" id="fig|1133592.3.peg.102"/>
<comment type="function">
    <text evidence="3">Forms an intersubunit bridge (bridge B4) with the 23S rRNA of the 50S subunit in the ribosome.</text>
</comment>
<evidence type="ECO:0000256" key="1">
    <source>
        <dbReference type="ARBA" id="ARBA00022980"/>
    </source>
</evidence>
<dbReference type="KEGG" id="udi:ASNER_116"/>
<keyword evidence="7" id="KW-1185">Reference proteome</keyword>
<comment type="function">
    <text evidence="3 5">One of the primary rRNA binding proteins, it binds directly to 16S rRNA where it helps nucleate assembly of the platform of the 30S subunit by binding and bridging several RNA helices of the 16S rRNA.</text>
</comment>
<dbReference type="SMART" id="SM01387">
    <property type="entry name" value="Ribosomal_S15"/>
    <property type="match status" value="1"/>
</dbReference>
<keyword evidence="2 3" id="KW-0687">Ribonucleoprotein</keyword>
<accession>L7VK73</accession>
<dbReference type="STRING" id="1133592.ASNER_116"/>
<evidence type="ECO:0000256" key="3">
    <source>
        <dbReference type="HAMAP-Rule" id="MF_01343"/>
    </source>
</evidence>
<dbReference type="InterPro" id="IPR000589">
    <property type="entry name" value="Ribosomal_uS15"/>
</dbReference>
<dbReference type="Gene3D" id="1.10.287.10">
    <property type="entry name" value="S15/NS1, RNA-binding"/>
    <property type="match status" value="1"/>
</dbReference>
<dbReference type="EMBL" id="CP003263">
    <property type="protein sequence ID" value="AGC66881.1"/>
    <property type="molecule type" value="Genomic_DNA"/>
</dbReference>
<evidence type="ECO:0000313" key="7">
    <source>
        <dbReference type="Proteomes" id="UP000011174"/>
    </source>
</evidence>
<dbReference type="GO" id="GO:1990904">
    <property type="term" value="C:ribonucleoprotein complex"/>
    <property type="evidence" value="ECO:0007669"/>
    <property type="project" value="UniProtKB-KW"/>
</dbReference>
<evidence type="ECO:0000256" key="4">
    <source>
        <dbReference type="RuleBase" id="RU003919"/>
    </source>
</evidence>
<dbReference type="CDD" id="cd00353">
    <property type="entry name" value="Ribosomal_S15p_S13e"/>
    <property type="match status" value="1"/>
</dbReference>
<dbReference type="HOGENOM" id="CLU_148518_0_1_10"/>
<reference evidence="6 7" key="1">
    <citation type="journal article" date="2013" name="Environ. Microbiol.">
        <title>The nutrient supplying capabilities of Uzinura, an endosymbiont of armoured scale insects.</title>
        <authorList>
            <person name="Sabree Z.L."/>
            <person name="Huang C.Y."/>
            <person name="Okusu A."/>
            <person name="Moran N.A."/>
            <person name="Normark B.B."/>
        </authorList>
    </citation>
    <scope>NUCLEOTIDE SEQUENCE [LARGE SCALE GENOMIC DNA]</scope>
    <source>
        <strain evidence="6 7">ASNER</strain>
    </source>
</reference>
<keyword evidence="3 5" id="KW-0699">rRNA-binding</keyword>
<dbReference type="Gene3D" id="6.10.250.3130">
    <property type="match status" value="1"/>
</dbReference>
<dbReference type="PANTHER" id="PTHR23321">
    <property type="entry name" value="RIBOSOMAL PROTEIN S15, BACTERIAL AND ORGANELLAR"/>
    <property type="match status" value="1"/>
</dbReference>
<dbReference type="GO" id="GO:0006412">
    <property type="term" value="P:translation"/>
    <property type="evidence" value="ECO:0007669"/>
    <property type="project" value="UniProtKB-UniRule"/>
</dbReference>
<dbReference type="Proteomes" id="UP000011174">
    <property type="component" value="Chromosome"/>
</dbReference>
<dbReference type="PANTHER" id="PTHR23321:SF26">
    <property type="entry name" value="SMALL RIBOSOMAL SUBUNIT PROTEIN US15M"/>
    <property type="match status" value="1"/>
</dbReference>
<comment type="similarity">
    <text evidence="3 4">Belongs to the universal ribosomal protein uS15 family.</text>
</comment>
<comment type="subunit">
    <text evidence="3">Part of the 30S ribosomal subunit. Forms a bridge to the 50S subunit in the 70S ribosome, contacting the 23S rRNA.</text>
</comment>
<organism evidence="6 7">
    <name type="scientific">Candidatus Uzinura diaspidicola str. ASNER</name>
    <dbReference type="NCBI Taxonomy" id="1133592"/>
    <lineage>
        <taxon>Bacteria</taxon>
        <taxon>Pseudomonadati</taxon>
        <taxon>Bacteroidota</taxon>
        <taxon>Flavobacteriia</taxon>
        <taxon>Flavobacteriales</taxon>
        <taxon>Candidatus Uzinura</taxon>
    </lineage>
</organism>
<dbReference type="Pfam" id="PF00312">
    <property type="entry name" value="Ribosomal_S15"/>
    <property type="match status" value="1"/>
</dbReference>
<keyword evidence="1 3" id="KW-0689">Ribosomal protein</keyword>
<protein>
    <recommendedName>
        <fullName evidence="3">Small ribosomal subunit protein uS15</fullName>
    </recommendedName>
</protein>
<dbReference type="GO" id="GO:0005840">
    <property type="term" value="C:ribosome"/>
    <property type="evidence" value="ECO:0007669"/>
    <property type="project" value="UniProtKB-KW"/>
</dbReference>
<proteinExistence type="inferred from homology"/>
<dbReference type="GO" id="GO:0019843">
    <property type="term" value="F:rRNA binding"/>
    <property type="evidence" value="ECO:0007669"/>
    <property type="project" value="UniProtKB-UniRule"/>
</dbReference>
<dbReference type="AlphaFoldDB" id="L7VK73"/>
<evidence type="ECO:0000256" key="2">
    <source>
        <dbReference type="ARBA" id="ARBA00023274"/>
    </source>
</evidence>
<keyword evidence="3 5" id="KW-0694">RNA-binding</keyword>
<dbReference type="GO" id="GO:0005737">
    <property type="term" value="C:cytoplasm"/>
    <property type="evidence" value="ECO:0007669"/>
    <property type="project" value="UniProtKB-ARBA"/>
</dbReference>
<sequence>MHYFMSKKLVKSPYDTGSSEVQINIFTGRIQHITEHLKRHKKDLNSQKSLLTLVGKRRKLLKYIKNSNIEIYRNIIIKLEIRK</sequence>
<name>L7VK73_9FLAO</name>